<feature type="region of interest" description="Disordered" evidence="1">
    <location>
        <begin position="1"/>
        <end position="20"/>
    </location>
</feature>
<dbReference type="EMBL" id="FRBL01000002">
    <property type="protein sequence ID" value="SHL17452.1"/>
    <property type="molecule type" value="Genomic_DNA"/>
</dbReference>
<feature type="domain" description="PoNi C-terminal" evidence="3">
    <location>
        <begin position="151"/>
        <end position="253"/>
    </location>
</feature>
<sequence>MGFLNKLFGGSNTNEDERSPGQRAALKNAAYFEKMLQQKDRNIAVDMETRSDLMKQGRAEPYHDWSVSYDYLQKFSVTYSMGKPIEECYDIFIHAADWFANGWEPDSTYADMLDMVALGYLLQIPDDKFNGIVKVVEQADAGSDYPEWKPDAILWFIINGKRGGGNQPEAVIWPSLYQYLLDIIRMNKEDATAAMKKYLDSWYSLHRNDPWYDSHKKDHAYTGYWCWEAGAVSKIMQLDDTAFKDSPYYPYDLVHWNKS</sequence>
<evidence type="ECO:0000256" key="1">
    <source>
        <dbReference type="SAM" id="MobiDB-lite"/>
    </source>
</evidence>
<gene>
    <name evidence="4" type="ORF">SAMN05444266_102310</name>
</gene>
<dbReference type="Gene3D" id="1.10.3920.10">
    <property type="entry name" value="PA2201 C-terminal domain-like"/>
    <property type="match status" value="1"/>
</dbReference>
<feature type="domain" description="PoNi N-terminal" evidence="2">
    <location>
        <begin position="23"/>
        <end position="133"/>
    </location>
</feature>
<dbReference type="OrthoDB" id="2067926at2"/>
<dbReference type="InterPro" id="IPR015024">
    <property type="entry name" value="PoNi_N"/>
</dbReference>
<evidence type="ECO:0000313" key="4">
    <source>
        <dbReference type="EMBL" id="SHL17452.1"/>
    </source>
</evidence>
<dbReference type="InterPro" id="IPR015025">
    <property type="entry name" value="PoNi_C"/>
</dbReference>
<accession>A0A1M6YH34</accession>
<organism evidence="4 5">
    <name type="scientific">Chitinophaga jiangningensis</name>
    <dbReference type="NCBI Taxonomy" id="1419482"/>
    <lineage>
        <taxon>Bacteria</taxon>
        <taxon>Pseudomonadati</taxon>
        <taxon>Bacteroidota</taxon>
        <taxon>Chitinophagia</taxon>
        <taxon>Chitinophagales</taxon>
        <taxon>Chitinophagaceae</taxon>
        <taxon>Chitinophaga</taxon>
    </lineage>
</organism>
<dbReference type="Pfam" id="PF08928">
    <property type="entry name" value="PoNi_N"/>
    <property type="match status" value="1"/>
</dbReference>
<evidence type="ECO:0000259" key="3">
    <source>
        <dbReference type="Pfam" id="PF08929"/>
    </source>
</evidence>
<evidence type="ECO:0000259" key="2">
    <source>
        <dbReference type="Pfam" id="PF08928"/>
    </source>
</evidence>
<protein>
    <recommendedName>
        <fullName evidence="6">PoNi C-terminal domain-containing protein</fullName>
    </recommendedName>
</protein>
<dbReference type="STRING" id="1419482.SAMN05444266_102310"/>
<proteinExistence type="predicted"/>
<evidence type="ECO:0008006" key="6">
    <source>
        <dbReference type="Google" id="ProtNLM"/>
    </source>
</evidence>
<dbReference type="RefSeq" id="WP_073079037.1">
    <property type="nucleotide sequence ID" value="NZ_FRBL01000002.1"/>
</dbReference>
<dbReference type="Proteomes" id="UP000184420">
    <property type="component" value="Unassembled WGS sequence"/>
</dbReference>
<dbReference type="Pfam" id="PF08929">
    <property type="entry name" value="PoNi_C"/>
    <property type="match status" value="1"/>
</dbReference>
<name>A0A1M6YH34_9BACT</name>
<reference evidence="4 5" key="1">
    <citation type="submission" date="2016-11" db="EMBL/GenBank/DDBJ databases">
        <authorList>
            <person name="Jaros S."/>
            <person name="Januszkiewicz K."/>
            <person name="Wedrychowicz H."/>
        </authorList>
    </citation>
    <scope>NUCLEOTIDE SEQUENCE [LARGE SCALE GENOMIC DNA]</scope>
    <source>
        <strain evidence="4 5">DSM 27406</strain>
    </source>
</reference>
<dbReference type="InterPro" id="IPR028983">
    <property type="entry name" value="PA2201-like_C"/>
</dbReference>
<keyword evidence="5" id="KW-1185">Reference proteome</keyword>
<dbReference type="AlphaFoldDB" id="A0A1M6YH34"/>
<evidence type="ECO:0000313" key="5">
    <source>
        <dbReference type="Proteomes" id="UP000184420"/>
    </source>
</evidence>
<dbReference type="SUPFAM" id="SSF140731">
    <property type="entry name" value="PA2201 C-terminal domain-like"/>
    <property type="match status" value="1"/>
</dbReference>